<evidence type="ECO:0000256" key="5">
    <source>
        <dbReference type="ARBA" id="ARBA00022512"/>
    </source>
</evidence>
<evidence type="ECO:0000256" key="4">
    <source>
        <dbReference type="ARBA" id="ARBA00013229"/>
    </source>
</evidence>
<comment type="caution">
    <text evidence="12">The sequence shown here is derived from an EMBL/GenBank/DDBJ whole genome shotgun (WGS) entry which is preliminary data.</text>
</comment>
<dbReference type="Proteomes" id="UP000257109">
    <property type="component" value="Unassembled WGS sequence"/>
</dbReference>
<evidence type="ECO:0000256" key="8">
    <source>
        <dbReference type="ARBA" id="ARBA00023180"/>
    </source>
</evidence>
<comment type="pathway">
    <text evidence="2">Glycan metabolism; pectin degradation; 2-dehydro-3-deoxy-D-gluconate from pectin: step 1/5.</text>
</comment>
<keyword evidence="7" id="KW-0063">Aspartyl esterase</keyword>
<evidence type="ECO:0000256" key="7">
    <source>
        <dbReference type="ARBA" id="ARBA00023085"/>
    </source>
</evidence>
<keyword evidence="13" id="KW-1185">Reference proteome</keyword>
<accession>A0A371EGA6</accession>
<organism evidence="12 13">
    <name type="scientific">Mucuna pruriens</name>
    <name type="common">Velvet bean</name>
    <name type="synonym">Dolichos pruriens</name>
    <dbReference type="NCBI Taxonomy" id="157652"/>
    <lineage>
        <taxon>Eukaryota</taxon>
        <taxon>Viridiplantae</taxon>
        <taxon>Streptophyta</taxon>
        <taxon>Embryophyta</taxon>
        <taxon>Tracheophyta</taxon>
        <taxon>Spermatophyta</taxon>
        <taxon>Magnoliopsida</taxon>
        <taxon>eudicotyledons</taxon>
        <taxon>Gunneridae</taxon>
        <taxon>Pentapetalae</taxon>
        <taxon>rosids</taxon>
        <taxon>fabids</taxon>
        <taxon>Fabales</taxon>
        <taxon>Fabaceae</taxon>
        <taxon>Papilionoideae</taxon>
        <taxon>50 kb inversion clade</taxon>
        <taxon>NPAAA clade</taxon>
        <taxon>indigoferoid/millettioid clade</taxon>
        <taxon>Phaseoleae</taxon>
        <taxon>Mucuna</taxon>
    </lineage>
</organism>
<feature type="non-terminal residue" evidence="12">
    <location>
        <position position="383"/>
    </location>
</feature>
<dbReference type="SUPFAM" id="SSF51126">
    <property type="entry name" value="Pectin lyase-like"/>
    <property type="match status" value="1"/>
</dbReference>
<dbReference type="PANTHER" id="PTHR31321">
    <property type="entry name" value="ACYL-COA THIOESTER HYDROLASE YBHC-RELATED"/>
    <property type="match status" value="1"/>
</dbReference>
<dbReference type="AlphaFoldDB" id="A0A371EGA6"/>
<comment type="subcellular location">
    <subcellularLocation>
        <location evidence="1">Secreted</location>
        <location evidence="1">Cell wall</location>
    </subcellularLocation>
</comment>
<evidence type="ECO:0000313" key="13">
    <source>
        <dbReference type="Proteomes" id="UP000257109"/>
    </source>
</evidence>
<protein>
    <recommendedName>
        <fullName evidence="4">pectinesterase</fullName>
        <ecNumber evidence="4">3.1.1.11</ecNumber>
    </recommendedName>
</protein>
<evidence type="ECO:0000256" key="1">
    <source>
        <dbReference type="ARBA" id="ARBA00004191"/>
    </source>
</evidence>
<evidence type="ECO:0000256" key="10">
    <source>
        <dbReference type="ARBA" id="ARBA00057335"/>
    </source>
</evidence>
<gene>
    <name evidence="12" type="primary">PME29</name>
    <name evidence="12" type="ORF">CR513_56371</name>
</gene>
<comment type="function">
    <text evidence="10">Acts in the modification of cell walls via demethylesterification of cell wall pectin.</text>
</comment>
<dbReference type="GO" id="GO:0030599">
    <property type="term" value="F:pectinesterase activity"/>
    <property type="evidence" value="ECO:0007669"/>
    <property type="project" value="UniProtKB-EC"/>
</dbReference>
<dbReference type="InterPro" id="IPR000070">
    <property type="entry name" value="Pectinesterase_cat"/>
</dbReference>
<dbReference type="EC" id="3.1.1.11" evidence="4"/>
<dbReference type="EMBL" id="QJKJ01014115">
    <property type="protein sequence ID" value="RDX65004.1"/>
    <property type="molecule type" value="Genomic_DNA"/>
</dbReference>
<keyword evidence="6" id="KW-0378">Hydrolase</keyword>
<dbReference type="GO" id="GO:0042545">
    <property type="term" value="P:cell wall modification"/>
    <property type="evidence" value="ECO:0007669"/>
    <property type="project" value="InterPro"/>
</dbReference>
<keyword evidence="8" id="KW-0325">Glycoprotein</keyword>
<dbReference type="FunFam" id="2.160.20.10:FF:000013">
    <property type="entry name" value="Pectinesterase"/>
    <property type="match status" value="1"/>
</dbReference>
<evidence type="ECO:0000256" key="2">
    <source>
        <dbReference type="ARBA" id="ARBA00005184"/>
    </source>
</evidence>
<feature type="domain" description="Pectinesterase catalytic" evidence="11">
    <location>
        <begin position="75"/>
        <end position="373"/>
    </location>
</feature>
<dbReference type="Pfam" id="PF01095">
    <property type="entry name" value="Pectinesterase"/>
    <property type="match status" value="1"/>
</dbReference>
<evidence type="ECO:0000256" key="3">
    <source>
        <dbReference type="ARBA" id="ARBA00008891"/>
    </source>
</evidence>
<name>A0A371EGA6_MUCPR</name>
<dbReference type="PANTHER" id="PTHR31321:SF76">
    <property type="entry name" value="PECTINESTERASE 10-RELATED"/>
    <property type="match status" value="1"/>
</dbReference>
<keyword evidence="5" id="KW-0964">Secreted</keyword>
<evidence type="ECO:0000256" key="6">
    <source>
        <dbReference type="ARBA" id="ARBA00022801"/>
    </source>
</evidence>
<dbReference type="InterPro" id="IPR012334">
    <property type="entry name" value="Pectin_lyas_fold"/>
</dbReference>
<feature type="non-terminal residue" evidence="12">
    <location>
        <position position="1"/>
    </location>
</feature>
<reference evidence="12" key="1">
    <citation type="submission" date="2018-05" db="EMBL/GenBank/DDBJ databases">
        <title>Draft genome of Mucuna pruriens seed.</title>
        <authorList>
            <person name="Nnadi N.E."/>
            <person name="Vos R."/>
            <person name="Hasami M.H."/>
            <person name="Devisetty U.K."/>
            <person name="Aguiy J.C."/>
        </authorList>
    </citation>
    <scope>NUCLEOTIDE SEQUENCE [LARGE SCALE GENOMIC DNA]</scope>
    <source>
        <strain evidence="12">JCA_2017</strain>
    </source>
</reference>
<dbReference type="STRING" id="157652.A0A371EGA6"/>
<evidence type="ECO:0000259" key="11">
    <source>
        <dbReference type="Pfam" id="PF01095"/>
    </source>
</evidence>
<dbReference type="UniPathway" id="UPA00545">
    <property type="reaction ID" value="UER00823"/>
</dbReference>
<dbReference type="InterPro" id="IPR011050">
    <property type="entry name" value="Pectin_lyase_fold/virulence"/>
</dbReference>
<comment type="similarity">
    <text evidence="3">Belongs to the pectinesterase family.</text>
</comment>
<comment type="catalytic activity">
    <reaction evidence="9">
        <text>[(1-&gt;4)-alpha-D-galacturonosyl methyl ester](n) + n H2O = [(1-&gt;4)-alpha-D-galacturonosyl](n) + n methanol + n H(+)</text>
        <dbReference type="Rhea" id="RHEA:22380"/>
        <dbReference type="Rhea" id="RHEA-COMP:14570"/>
        <dbReference type="Rhea" id="RHEA-COMP:14573"/>
        <dbReference type="ChEBI" id="CHEBI:15377"/>
        <dbReference type="ChEBI" id="CHEBI:15378"/>
        <dbReference type="ChEBI" id="CHEBI:17790"/>
        <dbReference type="ChEBI" id="CHEBI:140522"/>
        <dbReference type="ChEBI" id="CHEBI:140523"/>
        <dbReference type="EC" id="3.1.1.11"/>
    </reaction>
</comment>
<dbReference type="Gene3D" id="2.160.20.10">
    <property type="entry name" value="Single-stranded right-handed beta-helix, Pectin lyase-like"/>
    <property type="match status" value="1"/>
</dbReference>
<dbReference type="GO" id="GO:0045490">
    <property type="term" value="P:pectin catabolic process"/>
    <property type="evidence" value="ECO:0007669"/>
    <property type="project" value="UniProtKB-UniPathway"/>
</dbReference>
<sequence>GLGGELVRAIHHHHQYHHHRHHHHHYFDRYHHHHYFDRYRHHHYFDRYRHHHYFDRHRHHDKKIGDSSEPYYWTITVDPSGQGNFSKIQSAIDSVPSNNNYWVSILVKAGTYREKLKIPYDKPCIILKGEGKKNTFVVWDDHDSIAQSPTFSSMANNVVVKSISFVVRNILLRFRINTNSYNIPTNSNPMGPAVAAIISGDKAYFHRVGFFGLQDTLWDDQGRHYYKSCTIQGAMDFIFGTGQSLYEGCTISVIDAALGPGIRGFITAQGRSNANDTNGFVFKNCNIVGNGTTYLGRPWRGYARVVFYETKMSSIIEPLGWEPWNFAGHEDRITFAEYGNSGAGSNTSNRVSWIKKLDSSSANAMASTSFIDTDGWVKIQQQL</sequence>
<proteinExistence type="inferred from homology"/>
<evidence type="ECO:0000313" key="12">
    <source>
        <dbReference type="EMBL" id="RDX65004.1"/>
    </source>
</evidence>
<evidence type="ECO:0000256" key="9">
    <source>
        <dbReference type="ARBA" id="ARBA00047928"/>
    </source>
</evidence>
<dbReference type="OrthoDB" id="2019149at2759"/>
<keyword evidence="5" id="KW-0134">Cell wall</keyword>